<feature type="region of interest" description="Disordered" evidence="8">
    <location>
        <begin position="1"/>
        <end position="78"/>
    </location>
</feature>
<dbReference type="GO" id="GO:0005794">
    <property type="term" value="C:Golgi apparatus"/>
    <property type="evidence" value="ECO:0007669"/>
    <property type="project" value="UniProtKB-SubCell"/>
</dbReference>
<accession>A0A8T0Q4S3</accession>
<dbReference type="EMBL" id="CM029050">
    <property type="protein sequence ID" value="KAG2566056.1"/>
    <property type="molecule type" value="Genomic_DNA"/>
</dbReference>
<evidence type="ECO:0000256" key="4">
    <source>
        <dbReference type="ARBA" id="ARBA00014130"/>
    </source>
</evidence>
<dbReference type="OrthoDB" id="1921288at2759"/>
<dbReference type="AlphaFoldDB" id="A0A8T0Q4S3"/>
<evidence type="ECO:0000313" key="10">
    <source>
        <dbReference type="Proteomes" id="UP000823388"/>
    </source>
</evidence>
<evidence type="ECO:0000256" key="2">
    <source>
        <dbReference type="ARBA" id="ARBA00004555"/>
    </source>
</evidence>
<comment type="caution">
    <text evidence="9">The sequence shown here is derived from an EMBL/GenBank/DDBJ whole genome shotgun (WGS) entry which is preliminary data.</text>
</comment>
<name>A0A8T0Q4S3_PANVG</name>
<dbReference type="PANTHER" id="PTHR21470:SF2">
    <property type="entry name" value="RAB6-INTERACTING GOLGIN"/>
    <property type="match status" value="1"/>
</dbReference>
<organism evidence="9 10">
    <name type="scientific">Panicum virgatum</name>
    <name type="common">Blackwell switchgrass</name>
    <dbReference type="NCBI Taxonomy" id="38727"/>
    <lineage>
        <taxon>Eukaryota</taxon>
        <taxon>Viridiplantae</taxon>
        <taxon>Streptophyta</taxon>
        <taxon>Embryophyta</taxon>
        <taxon>Tracheophyta</taxon>
        <taxon>Spermatophyta</taxon>
        <taxon>Magnoliopsida</taxon>
        <taxon>Liliopsida</taxon>
        <taxon>Poales</taxon>
        <taxon>Poaceae</taxon>
        <taxon>PACMAD clade</taxon>
        <taxon>Panicoideae</taxon>
        <taxon>Panicodae</taxon>
        <taxon>Paniceae</taxon>
        <taxon>Panicinae</taxon>
        <taxon>Panicum</taxon>
        <taxon>Panicum sect. Hiantes</taxon>
    </lineage>
</organism>
<keyword evidence="5" id="KW-0963">Cytoplasm</keyword>
<keyword evidence="7" id="KW-0175">Coiled coil</keyword>
<evidence type="ECO:0000313" key="9">
    <source>
        <dbReference type="EMBL" id="KAG2566056.1"/>
    </source>
</evidence>
<evidence type="ECO:0000256" key="5">
    <source>
        <dbReference type="ARBA" id="ARBA00022490"/>
    </source>
</evidence>
<evidence type="ECO:0000256" key="6">
    <source>
        <dbReference type="ARBA" id="ARBA00023034"/>
    </source>
</evidence>
<evidence type="ECO:0000256" key="1">
    <source>
        <dbReference type="ARBA" id="ARBA00004496"/>
    </source>
</evidence>
<evidence type="ECO:0000256" key="7">
    <source>
        <dbReference type="ARBA" id="ARBA00023054"/>
    </source>
</evidence>
<dbReference type="InterPro" id="IPR007033">
    <property type="entry name" value="GORAB"/>
</dbReference>
<feature type="compositionally biased region" description="Basic and acidic residues" evidence="8">
    <location>
        <begin position="1"/>
        <end position="14"/>
    </location>
</feature>
<comment type="similarity">
    <text evidence="3">Belongs to the GORAB family.</text>
</comment>
<evidence type="ECO:0000256" key="8">
    <source>
        <dbReference type="SAM" id="MobiDB-lite"/>
    </source>
</evidence>
<keyword evidence="6" id="KW-0333">Golgi apparatus</keyword>
<gene>
    <name evidence="9" type="ORF">PVAP13_7NG214400</name>
</gene>
<comment type="subcellular location">
    <subcellularLocation>
        <location evidence="1">Cytoplasm</location>
    </subcellularLocation>
    <subcellularLocation>
        <location evidence="2">Golgi apparatus</location>
    </subcellularLocation>
</comment>
<dbReference type="Proteomes" id="UP000823388">
    <property type="component" value="Chromosome 7N"/>
</dbReference>
<reference evidence="9" key="1">
    <citation type="submission" date="2020-05" db="EMBL/GenBank/DDBJ databases">
        <title>WGS assembly of Panicum virgatum.</title>
        <authorList>
            <person name="Lovell J.T."/>
            <person name="Jenkins J."/>
            <person name="Shu S."/>
            <person name="Juenger T.E."/>
            <person name="Schmutz J."/>
        </authorList>
    </citation>
    <scope>NUCLEOTIDE SEQUENCE</scope>
    <source>
        <strain evidence="9">AP13</strain>
    </source>
</reference>
<proteinExistence type="inferred from homology"/>
<sequence length="205" mass="23286">MSGGERGTEGRDDTPAAPNRRAREGSCCVREEEDEMQGGGGGVEQQPMQMVLRVKHPTSSSLGDEEEEGEGSSRSALSVFKAKEEQIARRKMEVREKVFAHLGRVEEESKRLAFIRQELEGMADPTRKEVESIRKRIDTVNRQLKPLGKSCVKKEKEYKGVLEAYNEKSKEKALLVNRLIELVSESERMRMKKLEELNKTVDSLY</sequence>
<dbReference type="Pfam" id="PF04949">
    <property type="entry name" value="Transcrip_act"/>
    <property type="match status" value="1"/>
</dbReference>
<keyword evidence="10" id="KW-1185">Reference proteome</keyword>
<evidence type="ECO:0000256" key="3">
    <source>
        <dbReference type="ARBA" id="ARBA00005599"/>
    </source>
</evidence>
<dbReference type="PANTHER" id="PTHR21470">
    <property type="entry name" value="RAB6-INTERACTING PROTEIN GORAB"/>
    <property type="match status" value="1"/>
</dbReference>
<protein>
    <recommendedName>
        <fullName evidence="4">RAB6-interacting golgin</fullName>
    </recommendedName>
</protein>